<comment type="function">
    <text evidence="6">Catalyzes the conversion of 7,8-dihydroneopterin to 6-hydroxymethyl-7,8-dihydropterin.</text>
</comment>
<accession>A0ABQ4I8U0</accession>
<evidence type="ECO:0000256" key="5">
    <source>
        <dbReference type="ARBA" id="ARBA00023239"/>
    </source>
</evidence>
<comment type="pathway">
    <text evidence="2 6">Cofactor biosynthesis; tetrahydrofolate biosynthesis; 2-amino-4-hydroxy-6-hydroxymethyl-7,8-dihydropteridine diphosphate from 7,8-dihydroneopterin triphosphate: step 3/4.</text>
</comment>
<keyword evidence="5 6" id="KW-0456">Lyase</keyword>
<reference evidence="8 9" key="1">
    <citation type="submission" date="2021-01" db="EMBL/GenBank/DDBJ databases">
        <title>Whole genome shotgun sequence of Verrucosispora gifhornensis NBRC 16317.</title>
        <authorList>
            <person name="Komaki H."/>
            <person name="Tamura T."/>
        </authorList>
    </citation>
    <scope>NUCLEOTIDE SEQUENCE [LARGE SCALE GENOMIC DNA]</scope>
    <source>
        <strain evidence="8 9">NBRC 16317</strain>
    </source>
</reference>
<evidence type="ECO:0000256" key="1">
    <source>
        <dbReference type="ARBA" id="ARBA00001353"/>
    </source>
</evidence>
<comment type="caution">
    <text evidence="8">The sequence shown here is derived from an EMBL/GenBank/DDBJ whole genome shotgun (WGS) entry which is preliminary data.</text>
</comment>
<dbReference type="Proteomes" id="UP000647860">
    <property type="component" value="Unassembled WGS sequence"/>
</dbReference>
<keyword evidence="4 6" id="KW-0289">Folate biosynthesis</keyword>
<feature type="domain" description="Dihydroneopterin aldolase/epimerase" evidence="7">
    <location>
        <begin position="7"/>
        <end position="119"/>
    </location>
</feature>
<dbReference type="EMBL" id="BOPA01000010">
    <property type="protein sequence ID" value="GIJ14300.1"/>
    <property type="molecule type" value="Genomic_DNA"/>
</dbReference>
<evidence type="ECO:0000313" key="8">
    <source>
        <dbReference type="EMBL" id="GIJ14300.1"/>
    </source>
</evidence>
<name>A0ABQ4I8U0_9ACTN</name>
<gene>
    <name evidence="8" type="primary">folB</name>
    <name evidence="8" type="ORF">Vgi01_09840</name>
</gene>
<dbReference type="SMART" id="SM00905">
    <property type="entry name" value="FolB"/>
    <property type="match status" value="1"/>
</dbReference>
<evidence type="ECO:0000256" key="6">
    <source>
        <dbReference type="RuleBase" id="RU362079"/>
    </source>
</evidence>
<comment type="catalytic activity">
    <reaction evidence="1 6">
        <text>7,8-dihydroneopterin = 6-hydroxymethyl-7,8-dihydropterin + glycolaldehyde</text>
        <dbReference type="Rhea" id="RHEA:10540"/>
        <dbReference type="ChEBI" id="CHEBI:17001"/>
        <dbReference type="ChEBI" id="CHEBI:17071"/>
        <dbReference type="ChEBI" id="CHEBI:44841"/>
        <dbReference type="EC" id="4.1.2.25"/>
    </reaction>
</comment>
<dbReference type="EC" id="4.1.2.25" evidence="6"/>
<evidence type="ECO:0000259" key="7">
    <source>
        <dbReference type="SMART" id="SM00905"/>
    </source>
</evidence>
<evidence type="ECO:0000256" key="2">
    <source>
        <dbReference type="ARBA" id="ARBA00005013"/>
    </source>
</evidence>
<dbReference type="PANTHER" id="PTHR42844:SF1">
    <property type="entry name" value="DIHYDRONEOPTERIN ALDOLASE 1-RELATED"/>
    <property type="match status" value="1"/>
</dbReference>
<proteinExistence type="inferred from homology"/>
<dbReference type="PANTHER" id="PTHR42844">
    <property type="entry name" value="DIHYDRONEOPTERIN ALDOLASE 1-RELATED"/>
    <property type="match status" value="1"/>
</dbReference>
<comment type="similarity">
    <text evidence="3 6">Belongs to the DHNA family.</text>
</comment>
<protein>
    <recommendedName>
        <fullName evidence="6">7,8-dihydroneopterin aldolase</fullName>
        <ecNumber evidence="6">4.1.2.25</ecNumber>
    </recommendedName>
</protein>
<evidence type="ECO:0000256" key="3">
    <source>
        <dbReference type="ARBA" id="ARBA00005708"/>
    </source>
</evidence>
<dbReference type="Pfam" id="PF02152">
    <property type="entry name" value="FolB"/>
    <property type="match status" value="1"/>
</dbReference>
<sequence length="121" mass="13277">MAMTDRIELTGLRAHGRHGVYDFERVAGQEFVVDAVLELDLAPAARSDEVSDTVHYGELAERLVAVITGEPVNLIETLADRLITVCLADPRVDAATITVRKPEAPIPHTFTDVAVTMRRAR</sequence>
<dbReference type="InterPro" id="IPR006157">
    <property type="entry name" value="FolB_dom"/>
</dbReference>
<evidence type="ECO:0000313" key="9">
    <source>
        <dbReference type="Proteomes" id="UP000647860"/>
    </source>
</evidence>
<dbReference type="Gene3D" id="3.30.1130.10">
    <property type="match status" value="1"/>
</dbReference>
<dbReference type="SUPFAM" id="SSF55620">
    <property type="entry name" value="Tetrahydrobiopterin biosynthesis enzymes-like"/>
    <property type="match status" value="1"/>
</dbReference>
<organism evidence="8 9">
    <name type="scientific">Micromonospora gifhornensis</name>
    <dbReference type="NCBI Taxonomy" id="84594"/>
    <lineage>
        <taxon>Bacteria</taxon>
        <taxon>Bacillati</taxon>
        <taxon>Actinomycetota</taxon>
        <taxon>Actinomycetes</taxon>
        <taxon>Micromonosporales</taxon>
        <taxon>Micromonosporaceae</taxon>
        <taxon>Micromonospora</taxon>
    </lineage>
</organism>
<dbReference type="NCBIfam" id="TIGR00526">
    <property type="entry name" value="folB_dom"/>
    <property type="match status" value="1"/>
</dbReference>
<dbReference type="InterPro" id="IPR043133">
    <property type="entry name" value="GTP-CH-I_C/QueF"/>
</dbReference>
<keyword evidence="9" id="KW-1185">Reference proteome</keyword>
<dbReference type="NCBIfam" id="TIGR00525">
    <property type="entry name" value="folB"/>
    <property type="match status" value="1"/>
</dbReference>
<evidence type="ECO:0000256" key="4">
    <source>
        <dbReference type="ARBA" id="ARBA00022909"/>
    </source>
</evidence>
<dbReference type="InterPro" id="IPR006156">
    <property type="entry name" value="Dihydroneopterin_aldolase"/>
</dbReference>
<dbReference type="CDD" id="cd00534">
    <property type="entry name" value="DHNA_DHNTPE"/>
    <property type="match status" value="1"/>
</dbReference>